<keyword evidence="1" id="KW-1015">Disulfide bond</keyword>
<proteinExistence type="predicted"/>
<feature type="disulfide bond" evidence="1">
    <location>
        <begin position="42"/>
        <end position="60"/>
    </location>
</feature>
<feature type="chain" id="PRO_5018969503" description="TNFR-Cys domain-containing protein" evidence="4">
    <location>
        <begin position="25"/>
        <end position="265"/>
    </location>
</feature>
<keyword evidence="4" id="KW-0732">Signal</keyword>
<evidence type="ECO:0000256" key="1">
    <source>
        <dbReference type="PROSITE-ProRule" id="PRU00206"/>
    </source>
</evidence>
<keyword evidence="3" id="KW-0472">Membrane</keyword>
<comment type="caution">
    <text evidence="1">Lacks conserved residue(s) required for the propagation of feature annotation.</text>
</comment>
<dbReference type="SMART" id="SM00208">
    <property type="entry name" value="TNFR"/>
    <property type="match status" value="2"/>
</dbReference>
<feature type="repeat" description="TNFR-Cys" evidence="1">
    <location>
        <begin position="62"/>
        <end position="100"/>
    </location>
</feature>
<evidence type="ECO:0000256" key="3">
    <source>
        <dbReference type="SAM" id="Phobius"/>
    </source>
</evidence>
<protein>
    <recommendedName>
        <fullName evidence="5">TNFR-Cys domain-containing protein</fullName>
    </recommendedName>
</protein>
<feature type="compositionally biased region" description="Basic and acidic residues" evidence="2">
    <location>
        <begin position="146"/>
        <end position="174"/>
    </location>
</feature>
<dbReference type="PROSITE" id="PS00652">
    <property type="entry name" value="TNFR_NGFR_1"/>
    <property type="match status" value="1"/>
</dbReference>
<dbReference type="PANTHER" id="PTHR47139:SF1">
    <property type="entry name" value="TUMOR NECROSIS FACTOR RECEPTOR SUPERFAMILY MEMBER 9"/>
    <property type="match status" value="1"/>
</dbReference>
<evidence type="ECO:0000313" key="6">
    <source>
        <dbReference type="EMBL" id="RVE73451.1"/>
    </source>
</evidence>
<feature type="compositionally biased region" description="Basic and acidic residues" evidence="2">
    <location>
        <begin position="248"/>
        <end position="259"/>
    </location>
</feature>
<feature type="region of interest" description="Disordered" evidence="2">
    <location>
        <begin position="146"/>
        <end position="176"/>
    </location>
</feature>
<feature type="region of interest" description="Disordered" evidence="2">
    <location>
        <begin position="240"/>
        <end position="265"/>
    </location>
</feature>
<feature type="transmembrane region" description="Helical" evidence="3">
    <location>
        <begin position="183"/>
        <end position="205"/>
    </location>
</feature>
<dbReference type="SUPFAM" id="SSF57586">
    <property type="entry name" value="TNF receptor-like"/>
    <property type="match status" value="1"/>
</dbReference>
<dbReference type="PANTHER" id="PTHR47139">
    <property type="entry name" value="TUMOR NECROSIS FACTOR RECEPTOR SUPERFAMILY MEMBER 9"/>
    <property type="match status" value="1"/>
</dbReference>
<dbReference type="EMBL" id="CM012441">
    <property type="protein sequence ID" value="RVE73451.1"/>
    <property type="molecule type" value="Genomic_DNA"/>
</dbReference>
<keyword evidence="7" id="KW-1185">Reference proteome</keyword>
<sequence length="265" mass="30023">MVSLKMFMVFLTLSLLGIWMMVGATRCPKNTFWNEHLCCDSCPPGTHLENFCSNSQKTICKPCKDGYYADKYNVFDFCKQCQSCQQVFSQNCTPTTNRKCACLPGFLCSSSDCSVCEKNNCTKDENLIKTVISKDESGLEKYSYHCEPKRPKYDSSDNKYKNDTKRTPTDRKPDPQSYHHHTFVIMCTGFVLVAITLVAFVFYTWSRERRKPIPNHAAVQAPTAKTGDFHLSKEESGLQLITQSDSTESSRFDSCDSKEVSALSV</sequence>
<evidence type="ECO:0000259" key="5">
    <source>
        <dbReference type="PROSITE" id="PS50050"/>
    </source>
</evidence>
<keyword evidence="3" id="KW-1133">Transmembrane helix</keyword>
<gene>
    <name evidence="6" type="ORF">OJAV_G00047060</name>
</gene>
<feature type="domain" description="TNFR-Cys" evidence="5">
    <location>
        <begin position="62"/>
        <end position="100"/>
    </location>
</feature>
<feature type="repeat" description="TNFR-Cys" evidence="1">
    <location>
        <begin position="26"/>
        <end position="60"/>
    </location>
</feature>
<feature type="disulfide bond" evidence="1">
    <location>
        <begin position="63"/>
        <end position="78"/>
    </location>
</feature>
<feature type="domain" description="TNFR-Cys" evidence="5">
    <location>
        <begin position="26"/>
        <end position="60"/>
    </location>
</feature>
<dbReference type="Gene3D" id="2.10.50.10">
    <property type="entry name" value="Tumor Necrosis Factor Receptor, subunit A, domain 2"/>
    <property type="match status" value="2"/>
</dbReference>
<dbReference type="GO" id="GO:0038023">
    <property type="term" value="F:signaling receptor activity"/>
    <property type="evidence" value="ECO:0007669"/>
    <property type="project" value="TreeGrafter"/>
</dbReference>
<dbReference type="InterPro" id="IPR001368">
    <property type="entry name" value="TNFR/NGFR_Cys_rich_reg"/>
</dbReference>
<evidence type="ECO:0000313" key="7">
    <source>
        <dbReference type="Proteomes" id="UP000283210"/>
    </source>
</evidence>
<feature type="disulfide bond" evidence="1">
    <location>
        <begin position="39"/>
        <end position="52"/>
    </location>
</feature>
<dbReference type="GO" id="GO:0042127">
    <property type="term" value="P:regulation of cell population proliferation"/>
    <property type="evidence" value="ECO:0007669"/>
    <property type="project" value="TreeGrafter"/>
</dbReference>
<feature type="signal peptide" evidence="4">
    <location>
        <begin position="1"/>
        <end position="24"/>
    </location>
</feature>
<evidence type="ECO:0000256" key="4">
    <source>
        <dbReference type="SAM" id="SignalP"/>
    </source>
</evidence>
<keyword evidence="3" id="KW-0812">Transmembrane</keyword>
<accession>A0A437DF12</accession>
<name>A0A437DF12_ORYJA</name>
<reference evidence="6 7" key="1">
    <citation type="submission" date="2018-11" db="EMBL/GenBank/DDBJ databases">
        <authorList>
            <person name="Lopez-Roques C."/>
            <person name="Donnadieu C."/>
            <person name="Bouchez O."/>
            <person name="Klopp C."/>
            <person name="Cabau C."/>
            <person name="Zahm M."/>
        </authorList>
    </citation>
    <scope>NUCLEOTIDE SEQUENCE [LARGE SCALE GENOMIC DNA]</scope>
    <source>
        <strain evidence="6">RS831</strain>
        <tissue evidence="6">Whole body</tissue>
    </source>
</reference>
<organism evidence="6 7">
    <name type="scientific">Oryzias javanicus</name>
    <name type="common">Javanese ricefish</name>
    <name type="synonym">Aplocheilus javanicus</name>
    <dbReference type="NCBI Taxonomy" id="123683"/>
    <lineage>
        <taxon>Eukaryota</taxon>
        <taxon>Metazoa</taxon>
        <taxon>Chordata</taxon>
        <taxon>Craniata</taxon>
        <taxon>Vertebrata</taxon>
        <taxon>Euteleostomi</taxon>
        <taxon>Actinopterygii</taxon>
        <taxon>Neopterygii</taxon>
        <taxon>Teleostei</taxon>
        <taxon>Neoteleostei</taxon>
        <taxon>Acanthomorphata</taxon>
        <taxon>Ovalentaria</taxon>
        <taxon>Atherinomorphae</taxon>
        <taxon>Beloniformes</taxon>
        <taxon>Adrianichthyidae</taxon>
        <taxon>Oryziinae</taxon>
        <taxon>Oryzias</taxon>
    </lineage>
</organism>
<evidence type="ECO:0000256" key="2">
    <source>
        <dbReference type="SAM" id="MobiDB-lite"/>
    </source>
</evidence>
<dbReference type="PROSITE" id="PS50050">
    <property type="entry name" value="TNFR_NGFR_2"/>
    <property type="match status" value="2"/>
</dbReference>
<dbReference type="Pfam" id="PF00020">
    <property type="entry name" value="TNFR_c6"/>
    <property type="match status" value="1"/>
</dbReference>
<dbReference type="OrthoDB" id="9374769at2759"/>
<reference evidence="6 7" key="2">
    <citation type="submission" date="2019-01" db="EMBL/GenBank/DDBJ databases">
        <title>A chromosome length genome reference of the Java medaka (oryzias javanicus).</title>
        <authorList>
            <person name="Herpin A."/>
            <person name="Takehana Y."/>
            <person name="Naruse K."/>
            <person name="Ansai S."/>
            <person name="Kawaguchi M."/>
        </authorList>
    </citation>
    <scope>NUCLEOTIDE SEQUENCE [LARGE SCALE GENOMIC DNA]</scope>
    <source>
        <strain evidence="6">RS831</strain>
        <tissue evidence="6">Whole body</tissue>
    </source>
</reference>
<dbReference type="AlphaFoldDB" id="A0A437DF12"/>
<dbReference type="Proteomes" id="UP000283210">
    <property type="component" value="Chromosome 5"/>
</dbReference>